<evidence type="ECO:0000313" key="3">
    <source>
        <dbReference type="Proteomes" id="UP001500842"/>
    </source>
</evidence>
<dbReference type="Pfam" id="PF09339">
    <property type="entry name" value="HTH_IclR"/>
    <property type="match status" value="1"/>
</dbReference>
<evidence type="ECO:0000259" key="1">
    <source>
        <dbReference type="Pfam" id="PF09339"/>
    </source>
</evidence>
<proteinExistence type="predicted"/>
<dbReference type="EMBL" id="BAAAOR010000014">
    <property type="protein sequence ID" value="GAA1514201.1"/>
    <property type="molecule type" value="Genomic_DNA"/>
</dbReference>
<accession>A0ABN2A9A9</accession>
<organism evidence="2 3">
    <name type="scientific">Nocardioides humi</name>
    <dbReference type="NCBI Taxonomy" id="449461"/>
    <lineage>
        <taxon>Bacteria</taxon>
        <taxon>Bacillati</taxon>
        <taxon>Actinomycetota</taxon>
        <taxon>Actinomycetes</taxon>
        <taxon>Propionibacteriales</taxon>
        <taxon>Nocardioidaceae</taxon>
        <taxon>Nocardioides</taxon>
    </lineage>
</organism>
<sequence>MSTLPSGPSGPDDCARALPVLLRWRPVNTEEAAELLGLAEAETERCLATLAERGYLAWDGENLGYQSPEQRTIAQVGDRLDDVRRRLDDVEYLLQELPVLVENWALRSHLDDPHTIEVIRGPVPMAEIWTRQLATQPPQRISMFMPEVVGIADVGADPDEAEAYLAEMGVDVRVVVASAAVSDPDPARAFAGIASCAKVRIHPRVPSWMMVSERMVTLPIQWGRADLVDLVLVANLSIARAMTDYFDLLWAESIPAPGRSPAADVAEWDALLGMLEHGATIESAGRALGLSARTAQRRIRGAMAHYGAQSQFALGAAWMRDIATRRAVG</sequence>
<comment type="caution">
    <text evidence="2">The sequence shown here is derived from an EMBL/GenBank/DDBJ whole genome shotgun (WGS) entry which is preliminary data.</text>
</comment>
<evidence type="ECO:0000313" key="2">
    <source>
        <dbReference type="EMBL" id="GAA1514201.1"/>
    </source>
</evidence>
<keyword evidence="3" id="KW-1185">Reference proteome</keyword>
<gene>
    <name evidence="2" type="ORF">GCM10009788_18220</name>
</gene>
<dbReference type="Proteomes" id="UP001500842">
    <property type="component" value="Unassembled WGS sequence"/>
</dbReference>
<feature type="domain" description="HTH iclR-type" evidence="1">
    <location>
        <begin position="30"/>
        <end position="59"/>
    </location>
</feature>
<dbReference type="InterPro" id="IPR005471">
    <property type="entry name" value="Tscrpt_reg_IclR_N"/>
</dbReference>
<protein>
    <recommendedName>
        <fullName evidence="1">HTH iclR-type domain-containing protein</fullName>
    </recommendedName>
</protein>
<reference evidence="2 3" key="1">
    <citation type="journal article" date="2019" name="Int. J. Syst. Evol. Microbiol.">
        <title>The Global Catalogue of Microorganisms (GCM) 10K type strain sequencing project: providing services to taxonomists for standard genome sequencing and annotation.</title>
        <authorList>
            <consortium name="The Broad Institute Genomics Platform"/>
            <consortium name="The Broad Institute Genome Sequencing Center for Infectious Disease"/>
            <person name="Wu L."/>
            <person name="Ma J."/>
        </authorList>
    </citation>
    <scope>NUCLEOTIDE SEQUENCE [LARGE SCALE GENOMIC DNA]</scope>
    <source>
        <strain evidence="2 3">JCM 14942</strain>
    </source>
</reference>
<dbReference type="RefSeq" id="WP_344111832.1">
    <property type="nucleotide sequence ID" value="NZ_BAAAOR010000014.1"/>
</dbReference>
<name>A0ABN2A9A9_9ACTN</name>